<dbReference type="GeneID" id="41329595"/>
<name>A0A5B9DA12_9ARCH</name>
<protein>
    <submittedName>
        <fullName evidence="1">Uncharacterized protein</fullName>
    </submittedName>
</protein>
<accession>A0A5B9DA12</accession>
<reference evidence="1 2" key="2">
    <citation type="journal article" date="2024" name="Int. J. Syst. Evol. Microbiol.">
        <title>Promethearchaeum syntrophicum gen. nov., sp. nov., an anaerobic, obligately syntrophic archaeon, the first isolate of the lineage 'Asgard' archaea, and proposal of the new archaeal phylum Promethearchaeota phyl. nov. and kingdom Promethearchaeati regn. nov.</title>
        <authorList>
            <person name="Imachi H."/>
            <person name="Nobu M.K."/>
            <person name="Kato S."/>
            <person name="Takaki Y."/>
            <person name="Miyazaki M."/>
            <person name="Miyata M."/>
            <person name="Ogawara M."/>
            <person name="Saito Y."/>
            <person name="Sakai S."/>
            <person name="Tahara Y.O."/>
            <person name="Takano Y."/>
            <person name="Tasumi E."/>
            <person name="Uematsu K."/>
            <person name="Yoshimura T."/>
            <person name="Itoh T."/>
            <person name="Ohkuma M."/>
            <person name="Takai K."/>
        </authorList>
    </citation>
    <scope>NUCLEOTIDE SEQUENCE [LARGE SCALE GENOMIC DNA]</scope>
    <source>
        <strain evidence="1 2">MK-D1</strain>
    </source>
</reference>
<organism evidence="1 2">
    <name type="scientific">Promethearchaeum syntrophicum</name>
    <dbReference type="NCBI Taxonomy" id="2594042"/>
    <lineage>
        <taxon>Archaea</taxon>
        <taxon>Promethearchaeati</taxon>
        <taxon>Promethearchaeota</taxon>
        <taxon>Promethearchaeia</taxon>
        <taxon>Promethearchaeales</taxon>
        <taxon>Promethearchaeaceae</taxon>
        <taxon>Promethearchaeum</taxon>
    </lineage>
</organism>
<dbReference type="AlphaFoldDB" id="A0A5B9DA12"/>
<keyword evidence="2" id="KW-1185">Reference proteome</keyword>
<evidence type="ECO:0000313" key="2">
    <source>
        <dbReference type="Proteomes" id="UP000321408"/>
    </source>
</evidence>
<sequence length="463" mass="53968">MQGLIHPEETSTFDKKLKFNAPADYREQFMNWHTAQKITKGVENYYLGDAMHIRSVLINYKSSEPLKKFDNTWLRNKKAGLYYLFSKNSIRNKESVISDFSYFDHPNNGKSWKTSGNERNGNQPITQRMKSTNNHVKSRLAVDYEYDSFPIGHPENPFTNAFVIDFYGEIQNDPIKTAAGTLRSRVSYEDYIKYINGVKNKMLDLKKDYDFLSHSQVLPDMPVTEFARLFNSHSQVNYYGTRAMKRMKGCWADTFIEFNNLGTLLRFQIEFLGTDEKIYKKVKQNDNEGGFNPEKMPTLYVCDSPTEKVKFLEDHKNIGFNSPILTKAEYFTLMKAWWYAYAEMTNNGQDRSTFSFQSFITQLHAKADDWHIDAFTAQMVMGSFGYGVNEQNLGIRFSGNPAEELGTFKWKSENKKNPKYDFNYEAQSSDIALDFTTFLYLSGDPEMLSYIRFHLWKPEWGTT</sequence>
<dbReference type="Proteomes" id="UP000321408">
    <property type="component" value="Chromosome"/>
</dbReference>
<proteinExistence type="predicted"/>
<dbReference type="EMBL" id="CP042905">
    <property type="protein sequence ID" value="QEE15775.1"/>
    <property type="molecule type" value="Genomic_DNA"/>
</dbReference>
<gene>
    <name evidence="1" type="ORF">DSAG12_01602</name>
</gene>
<dbReference type="RefSeq" id="WP_147662675.1">
    <property type="nucleotide sequence ID" value="NZ_CP042905.2"/>
</dbReference>
<evidence type="ECO:0000313" key="1">
    <source>
        <dbReference type="EMBL" id="QEE15775.1"/>
    </source>
</evidence>
<reference evidence="1 2" key="1">
    <citation type="journal article" date="2020" name="Nature">
        <title>Isolation of an archaeon at the prokaryote-eukaryote interface.</title>
        <authorList>
            <person name="Imachi H."/>
            <person name="Nobu M.K."/>
            <person name="Nakahara N."/>
            <person name="Morono Y."/>
            <person name="Ogawara M."/>
            <person name="Takaki Y."/>
            <person name="Takano Y."/>
            <person name="Uematsu K."/>
            <person name="Ikuta T."/>
            <person name="Ito M."/>
            <person name="Matsui Y."/>
            <person name="Miyazaki M."/>
            <person name="Murata K."/>
            <person name="Saito Y."/>
            <person name="Sakai S."/>
            <person name="Song C."/>
            <person name="Tasumi E."/>
            <person name="Yamanaka Y."/>
            <person name="Yamaguchi T."/>
            <person name="Kamagata Y."/>
            <person name="Tamaki H."/>
            <person name="Takai K."/>
        </authorList>
    </citation>
    <scope>NUCLEOTIDE SEQUENCE [LARGE SCALE GENOMIC DNA]</scope>
    <source>
        <strain evidence="1 2">MK-D1</strain>
    </source>
</reference>
<dbReference type="KEGG" id="psyt:DSAG12_01602"/>